<name>A0A4V3WG30_9BACL</name>
<reference evidence="1 2" key="1">
    <citation type="submission" date="2019-04" db="EMBL/GenBank/DDBJ databases">
        <title>Cohnella sp. nov. isolated from preserved vegetables.</title>
        <authorList>
            <person name="Lin S.-Y."/>
            <person name="Hung M.-H."/>
            <person name="Young C.-C."/>
        </authorList>
    </citation>
    <scope>NUCLEOTIDE SEQUENCE [LARGE SCALE GENOMIC DNA]</scope>
    <source>
        <strain evidence="1 2">CC-MHH1044</strain>
    </source>
</reference>
<evidence type="ECO:0000313" key="1">
    <source>
        <dbReference type="EMBL" id="THF82691.1"/>
    </source>
</evidence>
<keyword evidence="2" id="KW-1185">Reference proteome</keyword>
<accession>A0A4V3WG30</accession>
<dbReference type="RefSeq" id="WP_136368952.1">
    <property type="nucleotide sequence ID" value="NZ_SSOB01000006.1"/>
</dbReference>
<gene>
    <name evidence="1" type="ORF">E6C55_06385</name>
</gene>
<proteinExistence type="predicted"/>
<protein>
    <submittedName>
        <fullName evidence="1">Uncharacterized protein</fullName>
    </submittedName>
</protein>
<dbReference type="Proteomes" id="UP000310636">
    <property type="component" value="Unassembled WGS sequence"/>
</dbReference>
<organism evidence="1 2">
    <name type="scientific">Cohnella fermenti</name>
    <dbReference type="NCBI Taxonomy" id="2565925"/>
    <lineage>
        <taxon>Bacteria</taxon>
        <taxon>Bacillati</taxon>
        <taxon>Bacillota</taxon>
        <taxon>Bacilli</taxon>
        <taxon>Bacillales</taxon>
        <taxon>Paenibacillaceae</taxon>
        <taxon>Cohnella</taxon>
    </lineage>
</organism>
<evidence type="ECO:0000313" key="2">
    <source>
        <dbReference type="Proteomes" id="UP000310636"/>
    </source>
</evidence>
<dbReference type="OrthoDB" id="800014at2"/>
<sequence>MDELKDWVELGDNKVISELNILFAPTGSFQEISIASGWGEKFIELAALFDEITKNKFAFPLNLTQRNDL</sequence>
<comment type="caution">
    <text evidence="1">The sequence shown here is derived from an EMBL/GenBank/DDBJ whole genome shotgun (WGS) entry which is preliminary data.</text>
</comment>
<dbReference type="AlphaFoldDB" id="A0A4V3WG30"/>
<dbReference type="EMBL" id="SSOB01000006">
    <property type="protein sequence ID" value="THF82691.1"/>
    <property type="molecule type" value="Genomic_DNA"/>
</dbReference>